<keyword evidence="5" id="KW-0238">DNA-binding</keyword>
<evidence type="ECO:0000256" key="6">
    <source>
        <dbReference type="ARBA" id="ARBA00023163"/>
    </source>
</evidence>
<dbReference type="GO" id="GO:0000981">
    <property type="term" value="F:DNA-binding transcription factor activity, RNA polymerase II-specific"/>
    <property type="evidence" value="ECO:0007669"/>
    <property type="project" value="TreeGrafter"/>
</dbReference>
<dbReference type="GO" id="GO:0008270">
    <property type="term" value="F:zinc ion binding"/>
    <property type="evidence" value="ECO:0007669"/>
    <property type="project" value="InterPro"/>
</dbReference>
<dbReference type="Proteomes" id="UP001148299">
    <property type="component" value="Unassembled WGS sequence"/>
</dbReference>
<evidence type="ECO:0000313" key="10">
    <source>
        <dbReference type="Proteomes" id="UP001148299"/>
    </source>
</evidence>
<accession>A0A9W9R835</accession>
<dbReference type="InterPro" id="IPR052202">
    <property type="entry name" value="Yeast_MetPath_Reg"/>
</dbReference>
<dbReference type="GO" id="GO:0045944">
    <property type="term" value="P:positive regulation of transcription by RNA polymerase II"/>
    <property type="evidence" value="ECO:0007669"/>
    <property type="project" value="TreeGrafter"/>
</dbReference>
<reference evidence="9" key="1">
    <citation type="submission" date="2022-12" db="EMBL/GenBank/DDBJ databases">
        <authorList>
            <person name="Petersen C."/>
        </authorList>
    </citation>
    <scope>NUCLEOTIDE SEQUENCE</scope>
    <source>
        <strain evidence="9">IBT 35675</strain>
    </source>
</reference>
<evidence type="ECO:0000256" key="1">
    <source>
        <dbReference type="ARBA" id="ARBA00004123"/>
    </source>
</evidence>
<evidence type="ECO:0000256" key="4">
    <source>
        <dbReference type="ARBA" id="ARBA00023015"/>
    </source>
</evidence>
<evidence type="ECO:0000256" key="7">
    <source>
        <dbReference type="ARBA" id="ARBA00023242"/>
    </source>
</evidence>
<keyword evidence="2" id="KW-0479">Metal-binding</keyword>
<evidence type="ECO:0000256" key="3">
    <source>
        <dbReference type="ARBA" id="ARBA00022833"/>
    </source>
</evidence>
<dbReference type="EMBL" id="JAPZBR010000004">
    <property type="protein sequence ID" value="KAJ5354720.1"/>
    <property type="molecule type" value="Genomic_DNA"/>
</dbReference>
<keyword evidence="3" id="KW-0862">Zinc</keyword>
<dbReference type="InterPro" id="IPR007219">
    <property type="entry name" value="XnlR_reg_dom"/>
</dbReference>
<keyword evidence="7" id="KW-0539">Nucleus</keyword>
<keyword evidence="4" id="KW-0805">Transcription regulation</keyword>
<evidence type="ECO:0000259" key="8">
    <source>
        <dbReference type="SMART" id="SM00906"/>
    </source>
</evidence>
<dbReference type="PANTHER" id="PTHR47782:SF12">
    <property type="entry name" value="ZN(II)2CYS6 TRANSCRIPTION FACTOR (EUROFUNG)"/>
    <property type="match status" value="1"/>
</dbReference>
<dbReference type="PANTHER" id="PTHR47782">
    <property type="entry name" value="ZN(II)2CYS6 TRANSCRIPTION FACTOR (EUROFUNG)-RELATED"/>
    <property type="match status" value="1"/>
</dbReference>
<dbReference type="Pfam" id="PF04082">
    <property type="entry name" value="Fungal_trans"/>
    <property type="match status" value="1"/>
</dbReference>
<dbReference type="GO" id="GO:0006351">
    <property type="term" value="P:DNA-templated transcription"/>
    <property type="evidence" value="ECO:0007669"/>
    <property type="project" value="InterPro"/>
</dbReference>
<protein>
    <recommendedName>
        <fullName evidence="8">Xylanolytic transcriptional activator regulatory domain-containing protein</fullName>
    </recommendedName>
</protein>
<proteinExistence type="predicted"/>
<dbReference type="SMART" id="SM00906">
    <property type="entry name" value="Fungal_trans"/>
    <property type="match status" value="1"/>
</dbReference>
<evidence type="ECO:0000256" key="2">
    <source>
        <dbReference type="ARBA" id="ARBA00022723"/>
    </source>
</evidence>
<dbReference type="GO" id="GO:0043565">
    <property type="term" value="F:sequence-specific DNA binding"/>
    <property type="evidence" value="ECO:0007669"/>
    <property type="project" value="TreeGrafter"/>
</dbReference>
<dbReference type="GO" id="GO:0005634">
    <property type="term" value="C:nucleus"/>
    <property type="evidence" value="ECO:0007669"/>
    <property type="project" value="UniProtKB-SubCell"/>
</dbReference>
<dbReference type="CDD" id="cd12148">
    <property type="entry name" value="fungal_TF_MHR"/>
    <property type="match status" value="1"/>
</dbReference>
<feature type="domain" description="Xylanolytic transcriptional activator regulatory" evidence="8">
    <location>
        <begin position="25"/>
        <end position="94"/>
    </location>
</feature>
<gene>
    <name evidence="9" type="ORF">N7541_005764</name>
</gene>
<reference evidence="9" key="2">
    <citation type="journal article" date="2023" name="IMA Fungus">
        <title>Comparative genomic study of the Penicillium genus elucidates a diverse pangenome and 15 lateral gene transfer events.</title>
        <authorList>
            <person name="Petersen C."/>
            <person name="Sorensen T."/>
            <person name="Nielsen M.R."/>
            <person name="Sondergaard T.E."/>
            <person name="Sorensen J.L."/>
            <person name="Fitzpatrick D.A."/>
            <person name="Frisvad J.C."/>
            <person name="Nielsen K.L."/>
        </authorList>
    </citation>
    <scope>NUCLEOTIDE SEQUENCE</scope>
    <source>
        <strain evidence="9">IBT 35675</strain>
    </source>
</reference>
<comment type="caution">
    <text evidence="9">The sequence shown here is derived from an EMBL/GenBank/DDBJ whole genome shotgun (WGS) entry which is preliminary data.</text>
</comment>
<name>A0A9W9R835_PENBR</name>
<keyword evidence="6" id="KW-0804">Transcription</keyword>
<dbReference type="AlphaFoldDB" id="A0A9W9R835"/>
<sequence length="453" mass="50716">MATFCLPYKILMMPSYPEGSIRFKTFYLLGGLVSIIISPRPSTRRMTLLEEQLERRVFWESYMIDRYSSITLDRPFAMTDSAIQIGLPADANDEELDAADSTGSFPNLSSYCAASSLKDVSTSMQRTTEVSVFSACVRLRQITSKIHLTFQGNVISRSSQSSITARGAVYASLDQLLHDLQAWRRSAPVFENPSCLYEMQEWYDLLCLREQLILSRKALDLVPKPKSIPPKDLVTLCLQCAVGAITGFCRLFERKQITFTRSYFQMLFTGGLSIMFCLSVVRDYNSLTIREAINAITQGQVALQQMGEELPDAKRYVAVYEALGANVRRKCSRHLNEESTSAPLPTVGPVTGSQLFHGPNTLAQPPDHDQYQQLEYSPQLHVPGSTLGRDETTALYPNVAINDTPLSESSLLPWDLLNDDSLWNMEAGLNEYAYGDPPATLYASDSFDLSMFQ</sequence>
<keyword evidence="10" id="KW-1185">Reference proteome</keyword>
<comment type="subcellular location">
    <subcellularLocation>
        <location evidence="1">Nucleus</location>
    </subcellularLocation>
</comment>
<evidence type="ECO:0000313" key="9">
    <source>
        <dbReference type="EMBL" id="KAJ5354720.1"/>
    </source>
</evidence>
<organism evidence="9 10">
    <name type="scientific">Penicillium brevicompactum</name>
    <dbReference type="NCBI Taxonomy" id="5074"/>
    <lineage>
        <taxon>Eukaryota</taxon>
        <taxon>Fungi</taxon>
        <taxon>Dikarya</taxon>
        <taxon>Ascomycota</taxon>
        <taxon>Pezizomycotina</taxon>
        <taxon>Eurotiomycetes</taxon>
        <taxon>Eurotiomycetidae</taxon>
        <taxon>Eurotiales</taxon>
        <taxon>Aspergillaceae</taxon>
        <taxon>Penicillium</taxon>
    </lineage>
</organism>
<evidence type="ECO:0000256" key="5">
    <source>
        <dbReference type="ARBA" id="ARBA00023125"/>
    </source>
</evidence>